<accession>U7V4I8</accession>
<name>U7V4I8_9MICC</name>
<evidence type="ECO:0000256" key="1">
    <source>
        <dbReference type="SAM" id="MobiDB-lite"/>
    </source>
</evidence>
<dbReference type="HOGENOM" id="CLU_3276091_0_0_11"/>
<reference evidence="2 3" key="1">
    <citation type="submission" date="2013-08" db="EMBL/GenBank/DDBJ databases">
        <authorList>
            <person name="Weinstock G."/>
            <person name="Sodergren E."/>
            <person name="Wylie T."/>
            <person name="Fulton L."/>
            <person name="Fulton R."/>
            <person name="Fronick C."/>
            <person name="O'Laughlin M."/>
            <person name="Godfrey J."/>
            <person name="Miner T."/>
            <person name="Herter B."/>
            <person name="Appelbaum E."/>
            <person name="Cordes M."/>
            <person name="Lek S."/>
            <person name="Wollam A."/>
            <person name="Pepin K.H."/>
            <person name="Palsikar V.B."/>
            <person name="Mitreva M."/>
            <person name="Wilson R.K."/>
        </authorList>
    </citation>
    <scope>NUCLEOTIDE SEQUENCE [LARGE SCALE GENOMIC DNA]</scope>
    <source>
        <strain evidence="2 3">F0184</strain>
    </source>
</reference>
<feature type="region of interest" description="Disordered" evidence="1">
    <location>
        <begin position="20"/>
        <end position="41"/>
    </location>
</feature>
<evidence type="ECO:0000313" key="2">
    <source>
        <dbReference type="EMBL" id="ERT66622.1"/>
    </source>
</evidence>
<dbReference type="AlphaFoldDB" id="U7V4I8"/>
<dbReference type="Proteomes" id="UP000017174">
    <property type="component" value="Unassembled WGS sequence"/>
</dbReference>
<comment type="caution">
    <text evidence="2">The sequence shown here is derived from an EMBL/GenBank/DDBJ whole genome shotgun (WGS) entry which is preliminary data.</text>
</comment>
<proteinExistence type="predicted"/>
<organism evidence="2 3">
    <name type="scientific">Rothia aeria F0184</name>
    <dbReference type="NCBI Taxonomy" id="888019"/>
    <lineage>
        <taxon>Bacteria</taxon>
        <taxon>Bacillati</taxon>
        <taxon>Actinomycetota</taxon>
        <taxon>Actinomycetes</taxon>
        <taxon>Micrococcales</taxon>
        <taxon>Micrococcaceae</taxon>
        <taxon>Rothia</taxon>
    </lineage>
</organism>
<gene>
    <name evidence="2" type="ORF">HMPREF0742_00869</name>
</gene>
<dbReference type="EMBL" id="AXZG01000033">
    <property type="protein sequence ID" value="ERT66622.1"/>
    <property type="molecule type" value="Genomic_DNA"/>
</dbReference>
<protein>
    <submittedName>
        <fullName evidence="2">Uncharacterized protein</fullName>
    </submittedName>
</protein>
<evidence type="ECO:0000313" key="3">
    <source>
        <dbReference type="Proteomes" id="UP000017174"/>
    </source>
</evidence>
<sequence length="41" mass="4943">MERQNRKYVRYVRTNQKQLEEGARAGHQQQLKVPLQGMFPQ</sequence>